<reference evidence="4 6" key="2">
    <citation type="submission" date="2020-02" db="EMBL/GenBank/DDBJ databases">
        <title>Genome sequence of Parvularcula flava strain NH6-79.</title>
        <authorList>
            <person name="Abdul Karim M.H."/>
            <person name="Lam M.Q."/>
            <person name="Chen S.J."/>
            <person name="Yahya A."/>
            <person name="Shahir S."/>
            <person name="Shamsir M.S."/>
            <person name="Chong C.S."/>
        </authorList>
    </citation>
    <scope>NUCLEOTIDE SEQUENCE [LARGE SCALE GENOMIC DNA]</scope>
    <source>
        <strain evidence="4 6">NH6-79</strain>
    </source>
</reference>
<dbReference type="PANTHER" id="PTHR43313:SF1">
    <property type="entry name" value="3BETA-HYDROXYSTEROID DEHYDROGENASE DHS-16"/>
    <property type="match status" value="1"/>
</dbReference>
<gene>
    <name evidence="4" type="ORF">FF098_007155</name>
    <name evidence="3" type="ORF">GCM10011355_14390</name>
</gene>
<dbReference type="Proteomes" id="UP000621856">
    <property type="component" value="Unassembled WGS sequence"/>
</dbReference>
<dbReference type="Pfam" id="PF00106">
    <property type="entry name" value="adh_short"/>
    <property type="match status" value="1"/>
</dbReference>
<dbReference type="GO" id="GO:0016491">
    <property type="term" value="F:oxidoreductase activity"/>
    <property type="evidence" value="ECO:0007669"/>
    <property type="project" value="TreeGrafter"/>
</dbReference>
<dbReference type="Gene3D" id="3.40.50.720">
    <property type="entry name" value="NAD(P)-binding Rossmann-like Domain"/>
    <property type="match status" value="1"/>
</dbReference>
<keyword evidence="6" id="KW-1185">Reference proteome</keyword>
<feature type="domain" description="Ketoreductase" evidence="2">
    <location>
        <begin position="5"/>
        <end position="192"/>
    </location>
</feature>
<evidence type="ECO:0000313" key="3">
    <source>
        <dbReference type="EMBL" id="GGH96155.1"/>
    </source>
</evidence>
<evidence type="ECO:0000313" key="6">
    <source>
        <dbReference type="Proteomes" id="UP000818603"/>
    </source>
</evidence>
<dbReference type="EMBL" id="VCJR02000001">
    <property type="protein sequence ID" value="NHK27674.1"/>
    <property type="molecule type" value="Genomic_DNA"/>
</dbReference>
<dbReference type="GO" id="GO:0008202">
    <property type="term" value="P:steroid metabolic process"/>
    <property type="evidence" value="ECO:0007669"/>
    <property type="project" value="TreeGrafter"/>
</dbReference>
<dbReference type="Proteomes" id="UP000818603">
    <property type="component" value="Unassembled WGS sequence"/>
</dbReference>
<dbReference type="CDD" id="cd05374">
    <property type="entry name" value="17beta-HSD-like_SDR_c"/>
    <property type="match status" value="1"/>
</dbReference>
<dbReference type="PROSITE" id="PS00061">
    <property type="entry name" value="ADH_SHORT"/>
    <property type="match status" value="1"/>
</dbReference>
<comment type="caution">
    <text evidence="3">The sequence shown here is derived from an EMBL/GenBank/DDBJ whole genome shotgun (WGS) entry which is preliminary data.</text>
</comment>
<organism evidence="3 5">
    <name type="scientific">Aquisalinus luteolus</name>
    <dbReference type="NCBI Taxonomy" id="1566827"/>
    <lineage>
        <taxon>Bacteria</taxon>
        <taxon>Pseudomonadati</taxon>
        <taxon>Pseudomonadota</taxon>
        <taxon>Alphaproteobacteria</taxon>
        <taxon>Parvularculales</taxon>
        <taxon>Parvularculaceae</taxon>
        <taxon>Aquisalinus</taxon>
    </lineage>
</organism>
<dbReference type="RefSeq" id="WP_155138822.1">
    <property type="nucleotide sequence ID" value="NZ_BMGZ01000001.1"/>
</dbReference>
<dbReference type="InterPro" id="IPR020904">
    <property type="entry name" value="Sc_DH/Rdtase_CS"/>
</dbReference>
<evidence type="ECO:0000259" key="2">
    <source>
        <dbReference type="SMART" id="SM00822"/>
    </source>
</evidence>
<dbReference type="InterPro" id="IPR036291">
    <property type="entry name" value="NAD(P)-bd_dom_sf"/>
</dbReference>
<dbReference type="AlphaFoldDB" id="A0A8J3A6W0"/>
<reference evidence="3" key="1">
    <citation type="journal article" date="2014" name="Int. J. Syst. Evol. Microbiol.">
        <title>Complete genome sequence of Corynebacterium casei LMG S-19264T (=DSM 44701T), isolated from a smear-ripened cheese.</title>
        <authorList>
            <consortium name="US DOE Joint Genome Institute (JGI-PGF)"/>
            <person name="Walter F."/>
            <person name="Albersmeier A."/>
            <person name="Kalinowski J."/>
            <person name="Ruckert C."/>
        </authorList>
    </citation>
    <scope>NUCLEOTIDE SEQUENCE</scope>
    <source>
        <strain evidence="3">CGMCC 1.14984</strain>
    </source>
</reference>
<evidence type="ECO:0000256" key="1">
    <source>
        <dbReference type="RuleBase" id="RU000363"/>
    </source>
</evidence>
<accession>A0A8J3A6W0</accession>
<dbReference type="PRINTS" id="PR00081">
    <property type="entry name" value="GDHRDH"/>
</dbReference>
<dbReference type="EMBL" id="BMGZ01000001">
    <property type="protein sequence ID" value="GGH96155.1"/>
    <property type="molecule type" value="Genomic_DNA"/>
</dbReference>
<comment type="similarity">
    <text evidence="1">Belongs to the short-chain dehydrogenases/reductases (SDR) family.</text>
</comment>
<dbReference type="SUPFAM" id="SSF51735">
    <property type="entry name" value="NAD(P)-binding Rossmann-fold domains"/>
    <property type="match status" value="1"/>
</dbReference>
<dbReference type="PRINTS" id="PR00080">
    <property type="entry name" value="SDRFAMILY"/>
</dbReference>
<reference evidence="3" key="3">
    <citation type="submission" date="2020-09" db="EMBL/GenBank/DDBJ databases">
        <authorList>
            <person name="Sun Q."/>
            <person name="Zhou Y."/>
        </authorList>
    </citation>
    <scope>NUCLEOTIDE SEQUENCE</scope>
    <source>
        <strain evidence="3">CGMCC 1.14984</strain>
    </source>
</reference>
<dbReference type="InterPro" id="IPR057326">
    <property type="entry name" value="KR_dom"/>
</dbReference>
<name>A0A8J3A6W0_9PROT</name>
<dbReference type="PANTHER" id="PTHR43313">
    <property type="entry name" value="SHORT-CHAIN DEHYDROGENASE/REDUCTASE FAMILY 9C"/>
    <property type="match status" value="1"/>
</dbReference>
<protein>
    <submittedName>
        <fullName evidence="3 4">Oxidoreductase</fullName>
    </submittedName>
</protein>
<dbReference type="SMART" id="SM00822">
    <property type="entry name" value="PKS_KR"/>
    <property type="match status" value="1"/>
</dbReference>
<proteinExistence type="inferred from homology"/>
<evidence type="ECO:0000313" key="4">
    <source>
        <dbReference type="EMBL" id="NHK27674.1"/>
    </source>
</evidence>
<evidence type="ECO:0000313" key="5">
    <source>
        <dbReference type="Proteomes" id="UP000621856"/>
    </source>
</evidence>
<sequence length="281" mass="29918">MVGRKAVLVTGAGTGIGKAIALHLAAQGFTVFAAGRTLSTLGALAQEGGERIISVTMDVTDEASVAKGMETIASHLDGASLFAVVNNAGISVTGPIERVPDADWRAQFETNVFGVMNVTRAVLPQMRATGEGRIVNISSVTGRLAPPFMGVYAASKHAVEGLSDALRREVKQFGIKVSVIRPGFVNTGFGDQEQAGLEPYMKEGEPYRDSLEKFAKWHHDKGHKAAPPPHCVAVEVERALTDASPRTRYTAPKKNLWLIFARNFLPAPLVDAVTARTTGIS</sequence>
<dbReference type="InterPro" id="IPR002347">
    <property type="entry name" value="SDR_fam"/>
</dbReference>